<dbReference type="PROSITE" id="PS51352">
    <property type="entry name" value="THIOREDOXIN_2"/>
    <property type="match status" value="1"/>
</dbReference>
<sequence>MKKFLFICFIFPLLSVAQEKGIAFEHDSNWDKVKAKAKAENKHIFVDCFTTWCGPCKYMSANIFPQEKVGDFFNANFVNLKLQMDETKEDSEEVKSWYAEAKRFATDYTVRAYPTFLIFNPDGELVHRIVGGGEADAFIERAQAGLDPEQQYETLVKKFEAHPNDADIAKKTASVASAAYDEALGQRAIERYISLKGAEKLLNAEDINLLIDGATSSNSASYAVLRDNREKVDELLAEKGFTINDILSSVLSRELIMPSLREKDKEIDFAALKQRIEKEHPYVDMAASITRAKTQYYLTKKNWPAFKDAVNEFIANSKNPVAPMSLNNFAWSIFENCDDAACLQAALTWSKQSLEGGENPMYLDTYANLLYKSGDKENAIKWQEKAVENAQEADRENYLATLDKMKKGEPTWD</sequence>
<evidence type="ECO:0000256" key="1">
    <source>
        <dbReference type="ARBA" id="ARBA00023284"/>
    </source>
</evidence>
<protein>
    <submittedName>
        <fullName evidence="4">Thioredoxin fold domain-containing protein</fullName>
    </submittedName>
</protein>
<gene>
    <name evidence="4" type="ORF">PQ465_18310</name>
</gene>
<evidence type="ECO:0000313" key="5">
    <source>
        <dbReference type="Proteomes" id="UP001221558"/>
    </source>
</evidence>
<dbReference type="SUPFAM" id="SSF52833">
    <property type="entry name" value="Thioredoxin-like"/>
    <property type="match status" value="1"/>
</dbReference>
<evidence type="ECO:0000256" key="2">
    <source>
        <dbReference type="SAM" id="SignalP"/>
    </source>
</evidence>
<evidence type="ECO:0000259" key="3">
    <source>
        <dbReference type="PROSITE" id="PS51352"/>
    </source>
</evidence>
<proteinExistence type="predicted"/>
<dbReference type="Pfam" id="PF13098">
    <property type="entry name" value="Thioredoxin_2"/>
    <property type="match status" value="1"/>
</dbReference>
<reference evidence="4 5" key="1">
    <citation type="submission" date="2023-02" db="EMBL/GenBank/DDBJ databases">
        <title>Genome sequence of Sphingobacterium sp. KACC 22765.</title>
        <authorList>
            <person name="Kim S."/>
            <person name="Heo J."/>
            <person name="Kwon S.-W."/>
        </authorList>
    </citation>
    <scope>NUCLEOTIDE SEQUENCE [LARGE SCALE GENOMIC DNA]</scope>
    <source>
        <strain evidence="4 5">KACC 22765</strain>
    </source>
</reference>
<keyword evidence="5" id="KW-1185">Reference proteome</keyword>
<dbReference type="PANTHER" id="PTHR32234:SF0">
    <property type="entry name" value="THIOL:DISULFIDE INTERCHANGE PROTEIN DSBD"/>
    <property type="match status" value="1"/>
</dbReference>
<dbReference type="InterPro" id="IPR012336">
    <property type="entry name" value="Thioredoxin-like_fold"/>
</dbReference>
<dbReference type="SUPFAM" id="SSF48452">
    <property type="entry name" value="TPR-like"/>
    <property type="match status" value="1"/>
</dbReference>
<dbReference type="PANTHER" id="PTHR32234">
    <property type="entry name" value="THIOL:DISULFIDE INTERCHANGE PROTEIN DSBD"/>
    <property type="match status" value="1"/>
</dbReference>
<dbReference type="Gene3D" id="3.40.30.10">
    <property type="entry name" value="Glutaredoxin"/>
    <property type="match status" value="1"/>
</dbReference>
<evidence type="ECO:0000313" key="4">
    <source>
        <dbReference type="EMBL" id="WDF68239.1"/>
    </source>
</evidence>
<accession>A0ABY7WF39</accession>
<dbReference type="EMBL" id="CP117880">
    <property type="protein sequence ID" value="WDF68239.1"/>
    <property type="molecule type" value="Genomic_DNA"/>
</dbReference>
<dbReference type="Proteomes" id="UP001221558">
    <property type="component" value="Chromosome"/>
</dbReference>
<dbReference type="InterPro" id="IPR017937">
    <property type="entry name" value="Thioredoxin_CS"/>
</dbReference>
<name>A0ABY7WF39_9SPHI</name>
<dbReference type="RefSeq" id="WP_274266972.1">
    <property type="nucleotide sequence ID" value="NZ_CP117880.1"/>
</dbReference>
<organism evidence="4 5">
    <name type="scientific">Sphingobacterium oryzagri</name>
    <dbReference type="NCBI Taxonomy" id="3025669"/>
    <lineage>
        <taxon>Bacteria</taxon>
        <taxon>Pseudomonadati</taxon>
        <taxon>Bacteroidota</taxon>
        <taxon>Sphingobacteriia</taxon>
        <taxon>Sphingobacteriales</taxon>
        <taxon>Sphingobacteriaceae</taxon>
        <taxon>Sphingobacterium</taxon>
    </lineage>
</organism>
<feature type="chain" id="PRO_5045426490" evidence="2">
    <location>
        <begin position="18"/>
        <end position="413"/>
    </location>
</feature>
<feature type="signal peptide" evidence="2">
    <location>
        <begin position="1"/>
        <end position="17"/>
    </location>
</feature>
<dbReference type="InterPro" id="IPR036249">
    <property type="entry name" value="Thioredoxin-like_sf"/>
</dbReference>
<dbReference type="InterPro" id="IPR013766">
    <property type="entry name" value="Thioredoxin_domain"/>
</dbReference>
<keyword evidence="1" id="KW-0676">Redox-active center</keyword>
<keyword evidence="2" id="KW-0732">Signal</keyword>
<feature type="domain" description="Thioredoxin" evidence="3">
    <location>
        <begin position="5"/>
        <end position="147"/>
    </location>
</feature>
<dbReference type="PROSITE" id="PS00194">
    <property type="entry name" value="THIOREDOXIN_1"/>
    <property type="match status" value="1"/>
</dbReference>
<dbReference type="InterPro" id="IPR011990">
    <property type="entry name" value="TPR-like_helical_dom_sf"/>
</dbReference>